<reference evidence="4" key="1">
    <citation type="journal article" date="2019" name="Int. J. Syst. Evol. Microbiol.">
        <title>The Global Catalogue of Microorganisms (GCM) 10K type strain sequencing project: providing services to taxonomists for standard genome sequencing and annotation.</title>
        <authorList>
            <consortium name="The Broad Institute Genomics Platform"/>
            <consortium name="The Broad Institute Genome Sequencing Center for Infectious Disease"/>
            <person name="Wu L."/>
            <person name="Ma J."/>
        </authorList>
    </citation>
    <scope>NUCLEOTIDE SEQUENCE [LARGE SCALE GENOMIC DNA]</scope>
    <source>
        <strain evidence="4">JCM 15478</strain>
    </source>
</reference>
<dbReference type="RefSeq" id="WP_344523379.1">
    <property type="nucleotide sequence ID" value="NZ_BAAAPE010000001.1"/>
</dbReference>
<evidence type="ECO:0000313" key="4">
    <source>
        <dbReference type="Proteomes" id="UP001500016"/>
    </source>
</evidence>
<organism evidence="3 4">
    <name type="scientific">Streptomyces albiaxialis</name>
    <dbReference type="NCBI Taxonomy" id="329523"/>
    <lineage>
        <taxon>Bacteria</taxon>
        <taxon>Bacillati</taxon>
        <taxon>Actinomycetota</taxon>
        <taxon>Actinomycetes</taxon>
        <taxon>Kitasatosporales</taxon>
        <taxon>Streptomycetaceae</taxon>
        <taxon>Streptomyces</taxon>
    </lineage>
</organism>
<keyword evidence="2" id="KW-1133">Transmembrane helix</keyword>
<feature type="compositionally biased region" description="Low complexity" evidence="1">
    <location>
        <begin position="72"/>
        <end position="91"/>
    </location>
</feature>
<protein>
    <submittedName>
        <fullName evidence="3">Membrane protein</fullName>
    </submittedName>
</protein>
<proteinExistence type="predicted"/>
<evidence type="ECO:0000256" key="2">
    <source>
        <dbReference type="SAM" id="Phobius"/>
    </source>
</evidence>
<feature type="compositionally biased region" description="Basic and acidic residues" evidence="1">
    <location>
        <begin position="183"/>
        <end position="194"/>
    </location>
</feature>
<keyword evidence="2" id="KW-0812">Transmembrane</keyword>
<dbReference type="EMBL" id="BAAAPE010000001">
    <property type="protein sequence ID" value="GAA2061996.1"/>
    <property type="molecule type" value="Genomic_DNA"/>
</dbReference>
<name>A0ABP5H3U1_9ACTN</name>
<feature type="region of interest" description="Disordered" evidence="1">
    <location>
        <begin position="72"/>
        <end position="208"/>
    </location>
</feature>
<evidence type="ECO:0000256" key="1">
    <source>
        <dbReference type="SAM" id="MobiDB-lite"/>
    </source>
</evidence>
<feature type="transmembrane region" description="Helical" evidence="2">
    <location>
        <begin position="316"/>
        <end position="338"/>
    </location>
</feature>
<gene>
    <name evidence="3" type="ORF">GCM10009801_04750</name>
</gene>
<keyword evidence="2" id="KW-0472">Membrane</keyword>
<keyword evidence="4" id="KW-1185">Reference proteome</keyword>
<evidence type="ECO:0000313" key="3">
    <source>
        <dbReference type="EMBL" id="GAA2061996.1"/>
    </source>
</evidence>
<comment type="caution">
    <text evidence="3">The sequence shown here is derived from an EMBL/GenBank/DDBJ whole genome shotgun (WGS) entry which is preliminary data.</text>
</comment>
<feature type="transmembrane region" description="Helical" evidence="2">
    <location>
        <begin position="277"/>
        <end position="296"/>
    </location>
</feature>
<accession>A0ABP5H3U1</accession>
<sequence length="348" mass="35879">MGIESDQLVFDYLSRIGDLAHGTSMTAAERARLVGGLRTRIDRMRAEDGGAESKAAVRKILGSLGKPEEVVAAANGGAPPPSSAAAVPSQRDGGRDAYDDAGPSVPVPRAEPEMPAGSPGLGQSGAPPHLASADELGPEESDPDWWRVDPSPFGESTGGPLAVGEQVPGFTGGIELPEVLKPPPEKKDEEEKPAAPDADAPSTESTPRRTLFGRLLGARAAAGATRTAGVPRVGGIVELGAAILLAAGAVTGSLIPLAAGWLAAWWSPRLSRVEAKWAAAGMPGLVVAGAAVWLWGRTEGRWGDRIPEGGDAMSEAMEGVLPVMLRVAAVASALFLLWRSRRPAKAKE</sequence>
<feature type="transmembrane region" description="Helical" evidence="2">
    <location>
        <begin position="239"/>
        <end position="265"/>
    </location>
</feature>
<dbReference type="Proteomes" id="UP001500016">
    <property type="component" value="Unassembled WGS sequence"/>
</dbReference>